<reference evidence="5 6" key="1">
    <citation type="submission" date="2018-02" db="EMBL/GenBank/DDBJ databases">
        <authorList>
            <person name="Cohen D.B."/>
            <person name="Kent A.D."/>
        </authorList>
    </citation>
    <scope>NUCLEOTIDE SEQUENCE [LARGE SCALE GENOMIC DNA]</scope>
    <source>
        <strain evidence="5 6">CCAP 1448/3</strain>
    </source>
</reference>
<keyword evidence="6" id="KW-1185">Reference proteome</keyword>
<dbReference type="PANTHER" id="PTHR33867">
    <property type="entry name" value="RIBOSOME MATURATION FACTOR RIMP"/>
    <property type="match status" value="1"/>
</dbReference>
<organism evidence="5 6">
    <name type="scientific">Merismopedia glauca CCAP 1448/3</name>
    <dbReference type="NCBI Taxonomy" id="1296344"/>
    <lineage>
        <taxon>Bacteria</taxon>
        <taxon>Bacillati</taxon>
        <taxon>Cyanobacteriota</taxon>
        <taxon>Cyanophyceae</taxon>
        <taxon>Synechococcales</taxon>
        <taxon>Merismopediaceae</taxon>
        <taxon>Merismopedia</taxon>
    </lineage>
</organism>
<dbReference type="InterPro" id="IPR028989">
    <property type="entry name" value="RimP_N"/>
</dbReference>
<dbReference type="GO" id="GO:0006412">
    <property type="term" value="P:translation"/>
    <property type="evidence" value="ECO:0007669"/>
    <property type="project" value="TreeGrafter"/>
</dbReference>
<dbReference type="InterPro" id="IPR035956">
    <property type="entry name" value="RimP_N_sf"/>
</dbReference>
<evidence type="ECO:0000313" key="6">
    <source>
        <dbReference type="Proteomes" id="UP000238762"/>
    </source>
</evidence>
<dbReference type="EMBL" id="PVWJ01000070">
    <property type="protein sequence ID" value="PSB02169.1"/>
    <property type="molecule type" value="Genomic_DNA"/>
</dbReference>
<dbReference type="RefSeq" id="WP_106289358.1">
    <property type="nucleotide sequence ID" value="NZ_CAWNTC010000092.1"/>
</dbReference>
<reference evidence="5 6" key="2">
    <citation type="submission" date="2018-03" db="EMBL/GenBank/DDBJ databases">
        <title>The ancient ancestry and fast evolution of plastids.</title>
        <authorList>
            <person name="Moore K.R."/>
            <person name="Magnabosco C."/>
            <person name="Momper L."/>
            <person name="Gold D.A."/>
            <person name="Bosak T."/>
            <person name="Fournier G.P."/>
        </authorList>
    </citation>
    <scope>NUCLEOTIDE SEQUENCE [LARGE SCALE GENOMIC DNA]</scope>
    <source>
        <strain evidence="5 6">CCAP 1448/3</strain>
    </source>
</reference>
<dbReference type="SUPFAM" id="SSF74942">
    <property type="entry name" value="YhbC-like, C-terminal domain"/>
    <property type="match status" value="1"/>
</dbReference>
<gene>
    <name evidence="3" type="primary">rimP</name>
    <name evidence="5" type="ORF">C7B64_14405</name>
</gene>
<dbReference type="GO" id="GO:0005829">
    <property type="term" value="C:cytosol"/>
    <property type="evidence" value="ECO:0007669"/>
    <property type="project" value="TreeGrafter"/>
</dbReference>
<dbReference type="Pfam" id="PF02576">
    <property type="entry name" value="RimP_N"/>
    <property type="match status" value="1"/>
</dbReference>
<dbReference type="Gene3D" id="2.30.30.180">
    <property type="entry name" value="Ribosome maturation factor RimP, C-terminal domain"/>
    <property type="match status" value="1"/>
</dbReference>
<accession>A0A2T1C1M1</accession>
<dbReference type="SUPFAM" id="SSF75420">
    <property type="entry name" value="YhbC-like, N-terminal domain"/>
    <property type="match status" value="1"/>
</dbReference>
<dbReference type="HAMAP" id="MF_01077">
    <property type="entry name" value="RimP"/>
    <property type="match status" value="1"/>
</dbReference>
<feature type="domain" description="Ribosome maturation factor RimP N-terminal" evidence="4">
    <location>
        <begin position="13"/>
        <end position="84"/>
    </location>
</feature>
<name>A0A2T1C1M1_9CYAN</name>
<keyword evidence="1 3" id="KW-0963">Cytoplasm</keyword>
<keyword evidence="2 3" id="KW-0690">Ribosome biogenesis</keyword>
<dbReference type="InterPro" id="IPR003728">
    <property type="entry name" value="Ribosome_maturation_RimP"/>
</dbReference>
<dbReference type="CDD" id="cd01734">
    <property type="entry name" value="YlxS_C"/>
    <property type="match status" value="1"/>
</dbReference>
<comment type="function">
    <text evidence="3">Required for maturation of 30S ribosomal subunits.</text>
</comment>
<evidence type="ECO:0000256" key="3">
    <source>
        <dbReference type="HAMAP-Rule" id="MF_01077"/>
    </source>
</evidence>
<protein>
    <recommendedName>
        <fullName evidence="3">Ribosome maturation factor RimP</fullName>
    </recommendedName>
</protein>
<dbReference type="Proteomes" id="UP000238762">
    <property type="component" value="Unassembled WGS sequence"/>
</dbReference>
<evidence type="ECO:0000256" key="2">
    <source>
        <dbReference type="ARBA" id="ARBA00022517"/>
    </source>
</evidence>
<evidence type="ECO:0000256" key="1">
    <source>
        <dbReference type="ARBA" id="ARBA00022490"/>
    </source>
</evidence>
<dbReference type="NCBIfam" id="NF000935">
    <property type="entry name" value="PRK00092.3-3"/>
    <property type="match status" value="1"/>
</dbReference>
<evidence type="ECO:0000313" key="5">
    <source>
        <dbReference type="EMBL" id="PSB02169.1"/>
    </source>
</evidence>
<comment type="caution">
    <text evidence="5">The sequence shown here is derived from an EMBL/GenBank/DDBJ whole genome shotgun (WGS) entry which is preliminary data.</text>
</comment>
<comment type="subcellular location">
    <subcellularLocation>
        <location evidence="3">Cytoplasm</location>
    </subcellularLocation>
</comment>
<dbReference type="AlphaFoldDB" id="A0A2T1C1M1"/>
<comment type="similarity">
    <text evidence="3">Belongs to the RimP family.</text>
</comment>
<sequence>MTHPIIPEIVDLANAISADLGLEVVGAVFHTHQSPPILRVNVRNRNDETSLDDCERMSKALEAKLDAEQMIEGRYVLEVSSPGISTTLTSDREFISFRGFPIKITTTEPFLGKSQWKGLLVKRDENNVYINQKGKTVTITRSAIEIVELDEDSST</sequence>
<evidence type="ECO:0000259" key="4">
    <source>
        <dbReference type="Pfam" id="PF02576"/>
    </source>
</evidence>
<dbReference type="OrthoDB" id="9805006at2"/>
<proteinExistence type="inferred from homology"/>
<dbReference type="PANTHER" id="PTHR33867:SF1">
    <property type="entry name" value="RIBOSOME MATURATION FACTOR RIMP"/>
    <property type="match status" value="1"/>
</dbReference>
<dbReference type="Gene3D" id="3.30.300.70">
    <property type="entry name" value="RimP-like superfamily, N-terminal"/>
    <property type="match status" value="1"/>
</dbReference>
<dbReference type="InterPro" id="IPR028998">
    <property type="entry name" value="RimP_C"/>
</dbReference>
<dbReference type="InterPro" id="IPR036847">
    <property type="entry name" value="RimP_C_sf"/>
</dbReference>
<dbReference type="GO" id="GO:0000028">
    <property type="term" value="P:ribosomal small subunit assembly"/>
    <property type="evidence" value="ECO:0007669"/>
    <property type="project" value="TreeGrafter"/>
</dbReference>